<organism evidence="1 2">
    <name type="scientific">Nephila pilipes</name>
    <name type="common">Giant wood spider</name>
    <name type="synonym">Nephila maculata</name>
    <dbReference type="NCBI Taxonomy" id="299642"/>
    <lineage>
        <taxon>Eukaryota</taxon>
        <taxon>Metazoa</taxon>
        <taxon>Ecdysozoa</taxon>
        <taxon>Arthropoda</taxon>
        <taxon>Chelicerata</taxon>
        <taxon>Arachnida</taxon>
        <taxon>Araneae</taxon>
        <taxon>Araneomorphae</taxon>
        <taxon>Entelegynae</taxon>
        <taxon>Araneoidea</taxon>
        <taxon>Nephilidae</taxon>
        <taxon>Nephila</taxon>
    </lineage>
</organism>
<evidence type="ECO:0000313" key="2">
    <source>
        <dbReference type="Proteomes" id="UP000887013"/>
    </source>
</evidence>
<proteinExistence type="predicted"/>
<accession>A0A8X6MRP8</accession>
<evidence type="ECO:0000313" key="1">
    <source>
        <dbReference type="EMBL" id="GFS74459.1"/>
    </source>
</evidence>
<dbReference type="AlphaFoldDB" id="A0A8X6MRP8"/>
<dbReference type="EMBL" id="BMAW01050262">
    <property type="protein sequence ID" value="GFS74459.1"/>
    <property type="molecule type" value="Genomic_DNA"/>
</dbReference>
<gene>
    <name evidence="1" type="ORF">NPIL_593081</name>
</gene>
<name>A0A8X6MRP8_NEPPI</name>
<keyword evidence="2" id="KW-1185">Reference proteome</keyword>
<comment type="caution">
    <text evidence="1">The sequence shown here is derived from an EMBL/GenBank/DDBJ whole genome shotgun (WGS) entry which is preliminary data.</text>
</comment>
<sequence>MGKNSAGRGVTIKENLFEEFRRLSKRSVSSVLRVDGNIPPPSKTTHRKYTFRVERRGRQDILIYWSIDCRAYCQVCFRCSRSDIKHMALLYFFIRAFEKSEDSYFLN</sequence>
<dbReference type="Proteomes" id="UP000887013">
    <property type="component" value="Unassembled WGS sequence"/>
</dbReference>
<reference evidence="1" key="1">
    <citation type="submission" date="2020-08" db="EMBL/GenBank/DDBJ databases">
        <title>Multicomponent nature underlies the extraordinary mechanical properties of spider dragline silk.</title>
        <authorList>
            <person name="Kono N."/>
            <person name="Nakamura H."/>
            <person name="Mori M."/>
            <person name="Yoshida Y."/>
            <person name="Ohtoshi R."/>
            <person name="Malay A.D."/>
            <person name="Moran D.A.P."/>
            <person name="Tomita M."/>
            <person name="Numata K."/>
            <person name="Arakawa K."/>
        </authorList>
    </citation>
    <scope>NUCLEOTIDE SEQUENCE</scope>
</reference>
<protein>
    <submittedName>
        <fullName evidence="1">Uncharacterized protein</fullName>
    </submittedName>
</protein>